<organism evidence="1 2">
    <name type="scientific">Gossypium arboreum</name>
    <name type="common">Tree cotton</name>
    <name type="synonym">Gossypium nanking</name>
    <dbReference type="NCBI Taxonomy" id="29729"/>
    <lineage>
        <taxon>Eukaryota</taxon>
        <taxon>Viridiplantae</taxon>
        <taxon>Streptophyta</taxon>
        <taxon>Embryophyta</taxon>
        <taxon>Tracheophyta</taxon>
        <taxon>Spermatophyta</taxon>
        <taxon>Magnoliopsida</taxon>
        <taxon>eudicotyledons</taxon>
        <taxon>Gunneridae</taxon>
        <taxon>Pentapetalae</taxon>
        <taxon>rosids</taxon>
        <taxon>malvids</taxon>
        <taxon>Malvales</taxon>
        <taxon>Malvaceae</taxon>
        <taxon>Malvoideae</taxon>
        <taxon>Gossypium</taxon>
    </lineage>
</organism>
<evidence type="ECO:0000313" key="1">
    <source>
        <dbReference type="EMBL" id="KHF97909.1"/>
    </source>
</evidence>
<dbReference type="Proteomes" id="UP000032142">
    <property type="component" value="Unassembled WGS sequence"/>
</dbReference>
<evidence type="ECO:0000313" key="2">
    <source>
        <dbReference type="Proteomes" id="UP000032142"/>
    </source>
</evidence>
<gene>
    <name evidence="1" type="ORF">F383_36952</name>
</gene>
<dbReference type="AlphaFoldDB" id="A0A0B0MAZ5"/>
<name>A0A0B0MAZ5_GOSAR</name>
<proteinExistence type="predicted"/>
<reference evidence="2" key="1">
    <citation type="submission" date="2014-09" db="EMBL/GenBank/DDBJ databases">
        <authorList>
            <person name="Mudge J."/>
            <person name="Ramaraj T."/>
            <person name="Lindquist I.E."/>
            <person name="Bharti A.K."/>
            <person name="Sundararajan A."/>
            <person name="Cameron C.T."/>
            <person name="Woodward J.E."/>
            <person name="May G.D."/>
            <person name="Brubaker C."/>
            <person name="Broadhvest J."/>
            <person name="Wilkins T.A."/>
        </authorList>
    </citation>
    <scope>NUCLEOTIDE SEQUENCE</scope>
    <source>
        <strain evidence="2">cv. AKA8401</strain>
    </source>
</reference>
<keyword evidence="2" id="KW-1185">Reference proteome</keyword>
<sequence>MKSRLGKTGQNWPFIMSLLYSRCTTMSKEEQLL</sequence>
<accession>A0A0B0MAZ5</accession>
<protein>
    <submittedName>
        <fullName evidence="1">Uncharacterized protein</fullName>
    </submittedName>
</protein>
<comment type="caution">
    <text evidence="1">The sequence shown here is derived from an EMBL/GenBank/DDBJ whole genome shotgun (WGS) entry which is preliminary data.</text>
</comment>
<dbReference type="EMBL" id="JRRC01021286">
    <property type="protein sequence ID" value="KHF97909.1"/>
    <property type="molecule type" value="Genomic_DNA"/>
</dbReference>